<feature type="compositionally biased region" description="Polar residues" evidence="1">
    <location>
        <begin position="60"/>
        <end position="73"/>
    </location>
</feature>
<dbReference type="RefSeq" id="WP_088214294.1">
    <property type="nucleotide sequence ID" value="NZ_NIPW01000006.1"/>
</dbReference>
<proteinExistence type="predicted"/>
<accession>A0A212AEW8</accession>
<evidence type="ECO:0000313" key="3">
    <source>
        <dbReference type="EMBL" id="OWJ79961.1"/>
    </source>
</evidence>
<protein>
    <submittedName>
        <fullName evidence="3">Uncharacterized protein</fullName>
    </submittedName>
</protein>
<sequence length="109" mass="11264">MSAPNANIEKQTRRHRGPLIGMMLVVIFAVGIIFFWLARDTATAPGPDGADVQIDGRTGQPVQDQTPPATQRAVTPGAPTSGETGTPGQSGPAGTVTQPAVPVQPQPQN</sequence>
<dbReference type="OrthoDB" id="7779177at2"/>
<reference evidence="3 4" key="1">
    <citation type="submission" date="2016-12" db="EMBL/GenBank/DDBJ databases">
        <title>Comparison of Traditional DNA-DNA Hybridization with In Silico Genomic Analysis.</title>
        <authorList>
            <person name="Nicholson A.C."/>
            <person name="Humrighouse B.W."/>
            <person name="Graziano J."/>
            <person name="Lasker B."/>
            <person name="Whitney A.M."/>
            <person name="Mcquiston J.R."/>
        </authorList>
    </citation>
    <scope>NUCLEOTIDE SEQUENCE [LARGE SCALE GENOMIC DNA]</scope>
    <source>
        <strain evidence="3 4">H2240</strain>
    </source>
</reference>
<dbReference type="Proteomes" id="UP000196878">
    <property type="component" value="Unassembled WGS sequence"/>
</dbReference>
<evidence type="ECO:0000313" key="4">
    <source>
        <dbReference type="Proteomes" id="UP000196878"/>
    </source>
</evidence>
<keyword evidence="4" id="KW-1185">Reference proteome</keyword>
<dbReference type="AlphaFoldDB" id="A0A212AEW8"/>
<name>A0A212AEW8_9RHOB</name>
<evidence type="ECO:0000256" key="1">
    <source>
        <dbReference type="SAM" id="MobiDB-lite"/>
    </source>
</evidence>
<gene>
    <name evidence="3" type="ORF">CDV49_04065</name>
</gene>
<evidence type="ECO:0000256" key="2">
    <source>
        <dbReference type="SAM" id="Phobius"/>
    </source>
</evidence>
<feature type="transmembrane region" description="Helical" evidence="2">
    <location>
        <begin position="19"/>
        <end position="38"/>
    </location>
</feature>
<keyword evidence="2" id="KW-1133">Transmembrane helix</keyword>
<comment type="caution">
    <text evidence="3">The sequence shown here is derived from an EMBL/GenBank/DDBJ whole genome shotgun (WGS) entry which is preliminary data.</text>
</comment>
<organism evidence="3 4">
    <name type="scientific">Haematobacter genomosp. 1</name>
    <dbReference type="NCBI Taxonomy" id="366618"/>
    <lineage>
        <taxon>Bacteria</taxon>
        <taxon>Pseudomonadati</taxon>
        <taxon>Pseudomonadota</taxon>
        <taxon>Alphaproteobacteria</taxon>
        <taxon>Rhodobacterales</taxon>
        <taxon>Paracoccaceae</taxon>
        <taxon>Haematobacter</taxon>
    </lineage>
</organism>
<keyword evidence="2" id="KW-0812">Transmembrane</keyword>
<feature type="region of interest" description="Disordered" evidence="1">
    <location>
        <begin position="42"/>
        <end position="109"/>
    </location>
</feature>
<dbReference type="EMBL" id="NIPW01000006">
    <property type="protein sequence ID" value="OWJ79961.1"/>
    <property type="molecule type" value="Genomic_DNA"/>
</dbReference>
<keyword evidence="2" id="KW-0472">Membrane</keyword>